<gene>
    <name evidence="4" type="ORF">FHT01_001163</name>
</gene>
<dbReference type="InterPro" id="IPR013118">
    <property type="entry name" value="Mannitol_DH_C"/>
</dbReference>
<dbReference type="PANTHER" id="PTHR43362:SF1">
    <property type="entry name" value="MANNITOL DEHYDROGENASE 2-RELATED"/>
    <property type="match status" value="1"/>
</dbReference>
<dbReference type="EMBL" id="JAASQP010000001">
    <property type="protein sequence ID" value="NIJ23621.1"/>
    <property type="molecule type" value="Genomic_DNA"/>
</dbReference>
<dbReference type="Gene3D" id="1.10.1040.10">
    <property type="entry name" value="N-(1-d-carboxylethyl)-l-norvaline Dehydrogenase, domain 2"/>
    <property type="match status" value="1"/>
</dbReference>
<keyword evidence="1 4" id="KW-0560">Oxidoreductase</keyword>
<dbReference type="GO" id="GO:0008866">
    <property type="term" value="F:fructuronate reductase activity"/>
    <property type="evidence" value="ECO:0007669"/>
    <property type="project" value="UniProtKB-EC"/>
</dbReference>
<dbReference type="RefSeq" id="WP_166745442.1">
    <property type="nucleotide sequence ID" value="NZ_BAAAEV010000001.1"/>
</dbReference>
<evidence type="ECO:0000313" key="4">
    <source>
        <dbReference type="EMBL" id="NIJ23621.1"/>
    </source>
</evidence>
<evidence type="ECO:0000259" key="2">
    <source>
        <dbReference type="Pfam" id="PF01232"/>
    </source>
</evidence>
<accession>A0ABX0U2M6</accession>
<proteinExistence type="predicted"/>
<dbReference type="EC" id="1.1.1.57" evidence="4"/>
<dbReference type="Pfam" id="PF08125">
    <property type="entry name" value="Mannitol_dh_C"/>
    <property type="match status" value="1"/>
</dbReference>
<name>A0ABX0U2M6_9SPHN</name>
<dbReference type="InterPro" id="IPR013328">
    <property type="entry name" value="6PGD_dom2"/>
</dbReference>
<dbReference type="Pfam" id="PF01232">
    <property type="entry name" value="Mannitol_dh"/>
    <property type="match status" value="1"/>
</dbReference>
<reference evidence="4 5" key="1">
    <citation type="submission" date="2020-03" db="EMBL/GenBank/DDBJ databases">
        <title>Genomic Encyclopedia of Type Strains, Phase IV (KMG-IV): sequencing the most valuable type-strain genomes for metagenomic binning, comparative biology and taxonomic classification.</title>
        <authorList>
            <person name="Goeker M."/>
        </authorList>
    </citation>
    <scope>NUCLEOTIDE SEQUENCE [LARGE SCALE GENOMIC DNA]</scope>
    <source>
        <strain evidence="4 5">DSM 22753</strain>
    </source>
</reference>
<organism evidence="4 5">
    <name type="scientific">Sphingomonas japonica</name>
    <dbReference type="NCBI Taxonomy" id="511662"/>
    <lineage>
        <taxon>Bacteria</taxon>
        <taxon>Pseudomonadati</taxon>
        <taxon>Pseudomonadota</taxon>
        <taxon>Alphaproteobacteria</taxon>
        <taxon>Sphingomonadales</taxon>
        <taxon>Sphingomonadaceae</taxon>
        <taxon>Sphingomonas</taxon>
    </lineage>
</organism>
<protein>
    <submittedName>
        <fullName evidence="4">Fructuronate reductase</fullName>
        <ecNumber evidence="4">1.1.1.57</ecNumber>
    </submittedName>
</protein>
<dbReference type="InterPro" id="IPR050988">
    <property type="entry name" value="Mannitol_DH/Oxidoreductase"/>
</dbReference>
<dbReference type="PANTHER" id="PTHR43362">
    <property type="entry name" value="MANNITOL DEHYDROGENASE DSF1-RELATED"/>
    <property type="match status" value="1"/>
</dbReference>
<dbReference type="PRINTS" id="PR00084">
    <property type="entry name" value="MTLDHDRGNASE"/>
</dbReference>
<dbReference type="SUPFAM" id="SSF48179">
    <property type="entry name" value="6-phosphogluconate dehydrogenase C-terminal domain-like"/>
    <property type="match status" value="1"/>
</dbReference>
<comment type="caution">
    <text evidence="4">The sequence shown here is derived from an EMBL/GenBank/DDBJ whole genome shotgun (WGS) entry which is preliminary data.</text>
</comment>
<feature type="domain" description="Mannitol dehydrogenase N-terminal" evidence="2">
    <location>
        <begin position="32"/>
        <end position="274"/>
    </location>
</feature>
<dbReference type="InterPro" id="IPR008927">
    <property type="entry name" value="6-PGluconate_DH-like_C_sf"/>
</dbReference>
<dbReference type="Proteomes" id="UP000788153">
    <property type="component" value="Unassembled WGS sequence"/>
</dbReference>
<dbReference type="InterPro" id="IPR013131">
    <property type="entry name" value="Mannitol_DH_N"/>
</dbReference>
<evidence type="ECO:0000256" key="1">
    <source>
        <dbReference type="ARBA" id="ARBA00023002"/>
    </source>
</evidence>
<evidence type="ECO:0000259" key="3">
    <source>
        <dbReference type="Pfam" id="PF08125"/>
    </source>
</evidence>
<sequence length="478" mass="51319">MSGLPRLSEATLDRLPGAVARPDYDRAKTEIGVVHFGPGAFHRAHQAAAFDAVLAEDPRWAISGVSLASTGIADALRPQQGLYTLATLDRRADLRVIGSLKQLLIAADRAAILDRIAARSTRLLTATVTEKGYCLASDGTLDWDHPAIARDLTHDTAPTSLVGWIVAGLAERRRRGGGPLTVLSCDNLAANGRKLGAAVHAFAMRKDAATAQWITDMVRFPSSMVDSITPATDDALRHRVAAAIGQEDAWPVQRERFMQWVIEDDFAGERPPLEAAGVTFANDVRPFEAAKLRLVNGAHSSLAYLGLLLGHATVADAMADPRLAAFVERLMREDIAPSLETPAGLSLTDYITSILARFGNPAIEHQLSQIACDGSQKLPYRLLDAVRDARAAGRPTARLAVPVAAWLRFVERAGRGDGPLIDPLARRLLACAADPLAILDLPEVFGTLVDDRVFRDEVGSAFAALRDAPTAAALLTRR</sequence>
<dbReference type="InterPro" id="IPR000669">
    <property type="entry name" value="Mannitol_DH"/>
</dbReference>
<dbReference type="Gene3D" id="3.40.50.720">
    <property type="entry name" value="NAD(P)-binding Rossmann-like Domain"/>
    <property type="match status" value="1"/>
</dbReference>
<keyword evidence="5" id="KW-1185">Reference proteome</keyword>
<feature type="domain" description="Mannitol dehydrogenase C-terminal" evidence="3">
    <location>
        <begin position="283"/>
        <end position="463"/>
    </location>
</feature>
<dbReference type="SUPFAM" id="SSF51735">
    <property type="entry name" value="NAD(P)-binding Rossmann-fold domains"/>
    <property type="match status" value="1"/>
</dbReference>
<dbReference type="InterPro" id="IPR036291">
    <property type="entry name" value="NAD(P)-bd_dom_sf"/>
</dbReference>
<evidence type="ECO:0000313" key="5">
    <source>
        <dbReference type="Proteomes" id="UP000788153"/>
    </source>
</evidence>